<dbReference type="GO" id="GO:0016020">
    <property type="term" value="C:membrane"/>
    <property type="evidence" value="ECO:0007669"/>
    <property type="project" value="UniProtKB-SubCell"/>
</dbReference>
<feature type="chain" id="PRO_5002639609" evidence="3">
    <location>
        <begin position="27"/>
        <end position="238"/>
    </location>
</feature>
<accession>A1VL75</accession>
<dbReference type="PANTHER" id="PTHR35603:SF2">
    <property type="entry name" value="OUTER MEMBRANE LIPOPROTEIN"/>
    <property type="match status" value="1"/>
</dbReference>
<organism evidence="4 5">
    <name type="scientific">Polaromonas naphthalenivorans (strain CJ2)</name>
    <dbReference type="NCBI Taxonomy" id="365044"/>
    <lineage>
        <taxon>Bacteria</taxon>
        <taxon>Pseudomonadati</taxon>
        <taxon>Pseudomonadota</taxon>
        <taxon>Betaproteobacteria</taxon>
        <taxon>Burkholderiales</taxon>
        <taxon>Comamonadaceae</taxon>
        <taxon>Polaromonas</taxon>
    </lineage>
</organism>
<comment type="subcellular location">
    <subcellularLocation>
        <location evidence="1">Membrane</location>
    </subcellularLocation>
</comment>
<gene>
    <name evidence="4" type="ordered locus">Pnap_1086</name>
</gene>
<sequence>MAHTFVKTIAVSAVAAAAMASVPASAMDILARVISSTPVVQQVAVPRQVCSNEAVVVQAPRSGAGALMGAIAGGAAGNAIGNGGGRAAATMIGLVGGAILGDRIEGPNNQLQNVQQCSTQTFYENRASYFNVVYEYQGTQYTAQMPNDPGLHVRLKVTPVGAMEPAPQPFQAQPQTYYQPAPVQQPVYVQPVPVMAAPVVYPAYYQRPYYAPYYPPIGLSLNFGYSRGFGGGHHGHGR</sequence>
<evidence type="ECO:0000256" key="2">
    <source>
        <dbReference type="ARBA" id="ARBA00023136"/>
    </source>
</evidence>
<evidence type="ECO:0000256" key="1">
    <source>
        <dbReference type="ARBA" id="ARBA00004370"/>
    </source>
</evidence>
<dbReference type="RefSeq" id="WP_011800497.1">
    <property type="nucleotide sequence ID" value="NC_008781.1"/>
</dbReference>
<evidence type="ECO:0000313" key="4">
    <source>
        <dbReference type="EMBL" id="ABM36403.1"/>
    </source>
</evidence>
<name>A1VL75_POLNA</name>
<evidence type="ECO:0000256" key="3">
    <source>
        <dbReference type="SAM" id="SignalP"/>
    </source>
</evidence>
<keyword evidence="3" id="KW-0732">Signal</keyword>
<protein>
    <submittedName>
        <fullName evidence="4">17 kDa surface antigen</fullName>
    </submittedName>
</protein>
<dbReference type="PANTHER" id="PTHR35603">
    <property type="match status" value="1"/>
</dbReference>
<keyword evidence="5" id="KW-1185">Reference proteome</keyword>
<dbReference type="eggNOG" id="COG3134">
    <property type="taxonomic scope" value="Bacteria"/>
</dbReference>
<dbReference type="KEGG" id="pna:Pnap_1086"/>
<dbReference type="OrthoDB" id="8909257at2"/>
<dbReference type="STRING" id="365044.Pnap_1086"/>
<evidence type="ECO:0000313" key="5">
    <source>
        <dbReference type="Proteomes" id="UP000000644"/>
    </source>
</evidence>
<dbReference type="HOGENOM" id="CLU_094245_0_0_4"/>
<proteinExistence type="predicted"/>
<feature type="signal peptide" evidence="3">
    <location>
        <begin position="1"/>
        <end position="26"/>
    </location>
</feature>
<dbReference type="EMBL" id="CP000529">
    <property type="protein sequence ID" value="ABM36403.1"/>
    <property type="molecule type" value="Genomic_DNA"/>
</dbReference>
<dbReference type="InterPro" id="IPR051407">
    <property type="entry name" value="Bact_OM_lipoprot/Surf_antigen"/>
</dbReference>
<reference evidence="5" key="1">
    <citation type="journal article" date="2009" name="Environ. Microbiol.">
        <title>The genome of Polaromonas naphthalenivorans strain CJ2, isolated from coal tar-contaminated sediment, reveals physiological and metabolic versatility and evolution through extensive horizontal gene transfer.</title>
        <authorList>
            <person name="Yagi J.M."/>
            <person name="Sims D."/>
            <person name="Brettin T."/>
            <person name="Bruce D."/>
            <person name="Madsen E.L."/>
        </authorList>
    </citation>
    <scope>NUCLEOTIDE SEQUENCE [LARGE SCALE GENOMIC DNA]</scope>
    <source>
        <strain evidence="5">CJ2</strain>
    </source>
</reference>
<dbReference type="Proteomes" id="UP000000644">
    <property type="component" value="Chromosome"/>
</dbReference>
<keyword evidence="2" id="KW-0472">Membrane</keyword>
<dbReference type="AlphaFoldDB" id="A1VL75"/>